<dbReference type="Gene3D" id="3.90.176.10">
    <property type="entry name" value="Toxin ADP-ribosyltransferase, Chain A, domain 1"/>
    <property type="match status" value="1"/>
</dbReference>
<feature type="compositionally biased region" description="Low complexity" evidence="1">
    <location>
        <begin position="713"/>
        <end position="731"/>
    </location>
</feature>
<dbReference type="PRINTS" id="PR01217">
    <property type="entry name" value="PRICHEXTENSN"/>
</dbReference>
<protein>
    <submittedName>
        <fullName evidence="2">Uncharacterized protein</fullName>
    </submittedName>
</protein>
<feature type="compositionally biased region" description="Pro residues" evidence="1">
    <location>
        <begin position="479"/>
        <end position="500"/>
    </location>
</feature>
<dbReference type="EMBL" id="JAAGMQ010001082">
    <property type="protein sequence ID" value="NEC38650.1"/>
    <property type="molecule type" value="Genomic_DNA"/>
</dbReference>
<proteinExistence type="predicted"/>
<feature type="region of interest" description="Disordered" evidence="1">
    <location>
        <begin position="539"/>
        <end position="691"/>
    </location>
</feature>
<evidence type="ECO:0000313" key="2">
    <source>
        <dbReference type="EMBL" id="NEC38650.1"/>
    </source>
</evidence>
<name>A0A6G3TPK2_9ACTN</name>
<evidence type="ECO:0000313" key="3">
    <source>
        <dbReference type="Proteomes" id="UP000475666"/>
    </source>
</evidence>
<reference evidence="2 3" key="1">
    <citation type="submission" date="2020-01" db="EMBL/GenBank/DDBJ databases">
        <title>Insect and environment-associated Actinomycetes.</title>
        <authorList>
            <person name="Currrie C."/>
            <person name="Chevrette M."/>
            <person name="Carlson C."/>
            <person name="Stubbendieck R."/>
            <person name="Wendt-Pienkowski E."/>
        </authorList>
    </citation>
    <scope>NUCLEOTIDE SEQUENCE [LARGE SCALE GENOMIC DNA]</scope>
    <source>
        <strain evidence="2 3">SID7739</strain>
    </source>
</reference>
<evidence type="ECO:0000256" key="1">
    <source>
        <dbReference type="SAM" id="MobiDB-lite"/>
    </source>
</evidence>
<feature type="compositionally biased region" description="Low complexity" evidence="1">
    <location>
        <begin position="543"/>
        <end position="554"/>
    </location>
</feature>
<dbReference type="AlphaFoldDB" id="A0A6G3TPK2"/>
<gene>
    <name evidence="2" type="ORF">G3I66_36595</name>
</gene>
<feature type="region of interest" description="Disordered" evidence="1">
    <location>
        <begin position="475"/>
        <end position="505"/>
    </location>
</feature>
<dbReference type="Proteomes" id="UP000475666">
    <property type="component" value="Unassembled WGS sequence"/>
</dbReference>
<comment type="caution">
    <text evidence="2">The sequence shown here is derived from an EMBL/GenBank/DDBJ whole genome shotgun (WGS) entry which is preliminary data.</text>
</comment>
<feature type="region of interest" description="Disordered" evidence="1">
    <location>
        <begin position="712"/>
        <end position="731"/>
    </location>
</feature>
<organism evidence="2 3">
    <name type="scientific">Streptomyces rubrogriseus</name>
    <dbReference type="NCBI Taxonomy" id="194673"/>
    <lineage>
        <taxon>Bacteria</taxon>
        <taxon>Bacillati</taxon>
        <taxon>Actinomycetota</taxon>
        <taxon>Actinomycetes</taxon>
        <taxon>Kitasatosporales</taxon>
        <taxon>Streptomycetaceae</taxon>
        <taxon>Streptomyces</taxon>
        <taxon>Streptomyces violaceoruber group</taxon>
    </lineage>
</organism>
<feature type="compositionally biased region" description="Basic and acidic residues" evidence="1">
    <location>
        <begin position="592"/>
        <end position="604"/>
    </location>
</feature>
<feature type="compositionally biased region" description="Pro residues" evidence="1">
    <location>
        <begin position="659"/>
        <end position="684"/>
    </location>
</feature>
<accession>A0A6G3TPK2</accession>
<dbReference type="RefSeq" id="WP_164279044.1">
    <property type="nucleotide sequence ID" value="NZ_JAAGMQ010001082.1"/>
</dbReference>
<sequence>MVRRASRVQKKNLDAPVGVQAAAFTITEVKGVHLVHREGELPEALAQAAETLLDTPGQATVLVGALPADEELDAFTRTLAPLAGGLRARGVRLLRLVMSQGALDRRAAPSPARRLCEDWGLEVVAPSGPALIVPGGSLFSPDGSTSPGGWWLFAPGAVPRRIGARLPRPNWESHLARVPAVAAEDHVVQQVPAGLLVSPASAPSGGPESLGFAVPVDPGRPLLLVGAPETPDAPEVSADTIADVLAAMQSRARASVRLVPADGRDLLALGQETADTLGLEIEVTSGLPLLLAADPLDGNTRTVRVGPDGSPAWEPYLESATCFPAGADRTPEPRMGGLRSPAAWLKEGPEPGVFLLDDRWQTTLTWSGLWVGRHGDRPPLTASGPADSDVVAIGLGVPGRAIDDSLWPSLDRLFASLEDQVRERALIQVHGNTGAAGQRTLRRLAVQHGMVLAPKGWSGAGADSAHVLRAPLADHPRQPAAPAPSPPPESPLPEAPPIAPPVQYVTTTGRADPAEYSLSAAPGAEASELDAPQSTRLPKVGHATASATSAATPQTPVPSPLLDPCPGRTARTGDDEAVPAQATAGPPLPRHSGGDPHTSDRPAQEAHPPFQTPTPAEPFAARPANSDAGDARVSPKPETPSRSPADPRHGAEPAEPVAAWPPPAPFLPPPAPQSTGPLPEPEPFTPLFTASAGFEPGGACLSAGDTVLQTAGAAPEEAPSAAPDSPSENPEQAVLRRVTYVPVLPNHRSSTAERQCLRSYVGADWERHASAAQRILTALPGLRPANGEDDEPIDDLAAVYAYLGASEGHLGEWELAAALDRQDPDAVAYLACLASGLRRLPSYRGATVLTTGVFDDSTAMLLPGEEIGAAVPVISRAVDEPWYPTLPDDHYLIWSSTGRRVGSLVDTGPAASTDVVFGPGTRFRVLEVRSRGEVNMVALREIPPGTPPTAPGMLGTADVPVLERLRTLADEPAGPDGGPVWPAGRRGVLGIMPDASPAAPGL</sequence>